<evidence type="ECO:0000256" key="1">
    <source>
        <dbReference type="SAM" id="MobiDB-lite"/>
    </source>
</evidence>
<dbReference type="Gene3D" id="2.40.50.230">
    <property type="entry name" value="Gp5 N-terminal domain"/>
    <property type="match status" value="1"/>
</dbReference>
<dbReference type="Gene3D" id="2.30.110.50">
    <property type="match status" value="1"/>
</dbReference>
<proteinExistence type="predicted"/>
<organism evidence="2">
    <name type="scientific">hydrothermal vent metagenome</name>
    <dbReference type="NCBI Taxonomy" id="652676"/>
    <lineage>
        <taxon>unclassified sequences</taxon>
        <taxon>metagenomes</taxon>
        <taxon>ecological metagenomes</taxon>
    </lineage>
</organism>
<evidence type="ECO:0008006" key="3">
    <source>
        <dbReference type="Google" id="ProtNLM"/>
    </source>
</evidence>
<evidence type="ECO:0000313" key="2">
    <source>
        <dbReference type="EMBL" id="VAW76874.1"/>
    </source>
</evidence>
<dbReference type="EMBL" id="UOFL01000114">
    <property type="protein sequence ID" value="VAW76874.1"/>
    <property type="molecule type" value="Genomic_DNA"/>
</dbReference>
<dbReference type="AlphaFoldDB" id="A0A3B0Z680"/>
<reference evidence="2" key="1">
    <citation type="submission" date="2018-06" db="EMBL/GenBank/DDBJ databases">
        <authorList>
            <person name="Zhirakovskaya E."/>
        </authorList>
    </citation>
    <scope>NUCLEOTIDE SEQUENCE</scope>
</reference>
<name>A0A3B0Z680_9ZZZZ</name>
<dbReference type="SUPFAM" id="SSF69279">
    <property type="entry name" value="Phage tail proteins"/>
    <property type="match status" value="1"/>
</dbReference>
<accession>A0A3B0Z680</accession>
<dbReference type="InterPro" id="IPR037026">
    <property type="entry name" value="Vgr_OB-fold_dom_sf"/>
</dbReference>
<feature type="region of interest" description="Disordered" evidence="1">
    <location>
        <begin position="204"/>
        <end position="235"/>
    </location>
</feature>
<sequence>MHRVLAKDGIFYYFDCETKSDVTQEVIHFVDATSYCSYLKRGLIRYFPTSGMGQGIKKQATPNNEYTSLFTLQDHHLLVTGEWACHDVNDQTPEVKLFQSHRSGTDQNLKNPGKNIQFGDCALSLDEIDRQAKFAAERAKVKAHDVTASGNIADMASGRLISLDASKFENNMTGDYLITQVTHTLDQRHAMADFAGRSTNKNLMAKNTKNKPHHPKTDKTGQNKINTGEQSGPDYRCDLSLIPRDTHYRPELPQRQAEIPMTFTARIESDGRYASLDNQGRYHLRKLLDLGDREHTQAINPPLRRLQPYGGTMRQYATNAEGTSPQSLPTGMHFPLQDGDEVLLSCLNVGRSRASCPSRHSYLLYIIPTDR</sequence>
<protein>
    <recommendedName>
        <fullName evidence="3">VgrG protein</fullName>
    </recommendedName>
</protein>
<gene>
    <name evidence="2" type="ORF">MNBD_GAMMA12-2605</name>
</gene>
<dbReference type="Pfam" id="PF05954">
    <property type="entry name" value="Phage_GPD"/>
    <property type="match status" value="1"/>
</dbReference>